<evidence type="ECO:0000313" key="16">
    <source>
        <dbReference type="Proteomes" id="UP000295500"/>
    </source>
</evidence>
<accession>A0A4R6PY99</accession>
<dbReference type="EC" id="3.1.21.10" evidence="13 14"/>
<dbReference type="InterPro" id="IPR020563">
    <property type="entry name" value="X-over_junc_endoDNase_Mg_BS"/>
</dbReference>
<dbReference type="GO" id="GO:0005737">
    <property type="term" value="C:cytoplasm"/>
    <property type="evidence" value="ECO:0007669"/>
    <property type="project" value="UniProtKB-SubCell"/>
</dbReference>
<comment type="subunit">
    <text evidence="13">Homodimer which binds Holliday junction (HJ) DNA. The HJ becomes 2-fold symmetrical on binding to RuvC with unstacked arms; it has a different conformation from HJ DNA in complex with RuvA. In the full resolvosome a probable DNA-RuvA(4)-RuvB(12)-RuvC(2) complex forms which resolves the HJ.</text>
</comment>
<dbReference type="RefSeq" id="WP_133529060.1">
    <property type="nucleotide sequence ID" value="NZ_CALCQM010000013.1"/>
</dbReference>
<evidence type="ECO:0000256" key="6">
    <source>
        <dbReference type="ARBA" id="ARBA00022763"/>
    </source>
</evidence>
<comment type="cofactor">
    <cofactor evidence="13">
        <name>Mg(2+)</name>
        <dbReference type="ChEBI" id="CHEBI:18420"/>
    </cofactor>
    <text evidence="13">Binds 2 Mg(2+) ion per subunit.</text>
</comment>
<keyword evidence="3 13" id="KW-0540">Nuclease</keyword>
<dbReference type="HAMAP" id="MF_00034">
    <property type="entry name" value="RuvC"/>
    <property type="match status" value="1"/>
</dbReference>
<evidence type="ECO:0000256" key="10">
    <source>
        <dbReference type="ARBA" id="ARBA00023172"/>
    </source>
</evidence>
<evidence type="ECO:0000256" key="12">
    <source>
        <dbReference type="ARBA" id="ARBA00029354"/>
    </source>
</evidence>
<keyword evidence="11 13" id="KW-0234">DNA repair</keyword>
<evidence type="ECO:0000256" key="13">
    <source>
        <dbReference type="HAMAP-Rule" id="MF_00034"/>
    </source>
</evidence>
<keyword evidence="6 13" id="KW-0227">DNA damage</keyword>
<dbReference type="EMBL" id="SNXO01000036">
    <property type="protein sequence ID" value="TDP50812.1"/>
    <property type="molecule type" value="Genomic_DNA"/>
</dbReference>
<keyword evidence="16" id="KW-1185">Reference proteome</keyword>
<dbReference type="GO" id="GO:0006281">
    <property type="term" value="P:DNA repair"/>
    <property type="evidence" value="ECO:0007669"/>
    <property type="project" value="UniProtKB-UniRule"/>
</dbReference>
<sequence length="165" mass="18013">MRILGIDPGYAIMGWAVLDLKGNHFEVVDYGAVTTEAKTEMPLRLAHLYSELCAIIEKYKPEEASIEELFFNNNAKTVIHVGEARGVAILACVNGGLIVNEYTPLQIKQALVGYGRADKKQVQAMVKAILNLKEVPKPDDTADAVAAAICHGHCAGNRARRQILK</sequence>
<dbReference type="GO" id="GO:0000287">
    <property type="term" value="F:magnesium ion binding"/>
    <property type="evidence" value="ECO:0007669"/>
    <property type="project" value="UniProtKB-UniRule"/>
</dbReference>
<evidence type="ECO:0000256" key="1">
    <source>
        <dbReference type="ARBA" id="ARBA00009518"/>
    </source>
</evidence>
<organism evidence="15 16">
    <name type="scientific">Aminicella lysinilytica</name>
    <dbReference type="NCBI Taxonomy" id="433323"/>
    <lineage>
        <taxon>Bacteria</taxon>
        <taxon>Bacillati</taxon>
        <taxon>Bacillota</taxon>
        <taxon>Clostridia</taxon>
        <taxon>Peptostreptococcales</taxon>
        <taxon>Anaerovoracaceae</taxon>
        <taxon>Aminicella</taxon>
    </lineage>
</organism>
<dbReference type="Gene3D" id="3.30.420.10">
    <property type="entry name" value="Ribonuclease H-like superfamily/Ribonuclease H"/>
    <property type="match status" value="1"/>
</dbReference>
<dbReference type="InterPro" id="IPR002176">
    <property type="entry name" value="X-over_junc_endoDNase_RuvC"/>
</dbReference>
<dbReference type="NCBIfam" id="NF000711">
    <property type="entry name" value="PRK00039.2-1"/>
    <property type="match status" value="1"/>
</dbReference>
<dbReference type="InterPro" id="IPR012337">
    <property type="entry name" value="RNaseH-like_sf"/>
</dbReference>
<keyword evidence="8 13" id="KW-0460">Magnesium</keyword>
<dbReference type="GO" id="GO:0008821">
    <property type="term" value="F:crossover junction DNA endonuclease activity"/>
    <property type="evidence" value="ECO:0007669"/>
    <property type="project" value="UniProtKB-UniRule"/>
</dbReference>
<reference evidence="15 16" key="1">
    <citation type="submission" date="2019-03" db="EMBL/GenBank/DDBJ databases">
        <title>Genomic Encyclopedia of Type Strains, Phase IV (KMG-IV): sequencing the most valuable type-strain genomes for metagenomic binning, comparative biology and taxonomic classification.</title>
        <authorList>
            <person name="Goeker M."/>
        </authorList>
    </citation>
    <scope>NUCLEOTIDE SEQUENCE [LARGE SCALE GENOMIC DNA]</scope>
    <source>
        <strain evidence="15 16">DSM 28287</strain>
    </source>
</reference>
<evidence type="ECO:0000256" key="14">
    <source>
        <dbReference type="NCBIfam" id="TIGR00228"/>
    </source>
</evidence>
<dbReference type="GO" id="GO:0006310">
    <property type="term" value="P:DNA recombination"/>
    <property type="evidence" value="ECO:0007669"/>
    <property type="project" value="UniProtKB-UniRule"/>
</dbReference>
<keyword evidence="9 13" id="KW-0238">DNA-binding</keyword>
<evidence type="ECO:0000256" key="9">
    <source>
        <dbReference type="ARBA" id="ARBA00023125"/>
    </source>
</evidence>
<comment type="catalytic activity">
    <reaction evidence="12 13">
        <text>Endonucleolytic cleavage at a junction such as a reciprocal single-stranded crossover between two homologous DNA duplexes (Holliday junction).</text>
        <dbReference type="EC" id="3.1.21.10"/>
    </reaction>
</comment>
<feature type="active site" evidence="13">
    <location>
        <position position="140"/>
    </location>
</feature>
<keyword evidence="7 13" id="KW-0378">Hydrolase</keyword>
<dbReference type="PRINTS" id="PR00696">
    <property type="entry name" value="RSOLVASERUVC"/>
</dbReference>
<evidence type="ECO:0000256" key="4">
    <source>
        <dbReference type="ARBA" id="ARBA00022723"/>
    </source>
</evidence>
<feature type="binding site" evidence="13">
    <location>
        <position position="7"/>
    </location>
    <ligand>
        <name>Mg(2+)</name>
        <dbReference type="ChEBI" id="CHEBI:18420"/>
        <label>1</label>
    </ligand>
</feature>
<evidence type="ECO:0000256" key="3">
    <source>
        <dbReference type="ARBA" id="ARBA00022722"/>
    </source>
</evidence>
<feature type="active site" evidence="13">
    <location>
        <position position="67"/>
    </location>
</feature>
<dbReference type="GO" id="GO:0048476">
    <property type="term" value="C:Holliday junction resolvase complex"/>
    <property type="evidence" value="ECO:0007669"/>
    <property type="project" value="UniProtKB-UniRule"/>
</dbReference>
<dbReference type="PROSITE" id="PS01321">
    <property type="entry name" value="RUVC"/>
    <property type="match status" value="1"/>
</dbReference>
<evidence type="ECO:0000256" key="5">
    <source>
        <dbReference type="ARBA" id="ARBA00022759"/>
    </source>
</evidence>
<dbReference type="AlphaFoldDB" id="A0A4R6PY99"/>
<dbReference type="CDD" id="cd16962">
    <property type="entry name" value="RuvC"/>
    <property type="match status" value="1"/>
</dbReference>
<name>A0A4R6PY99_9FIRM</name>
<dbReference type="InterPro" id="IPR036397">
    <property type="entry name" value="RNaseH_sf"/>
</dbReference>
<evidence type="ECO:0000256" key="2">
    <source>
        <dbReference type="ARBA" id="ARBA00022490"/>
    </source>
</evidence>
<evidence type="ECO:0000256" key="7">
    <source>
        <dbReference type="ARBA" id="ARBA00022801"/>
    </source>
</evidence>
<proteinExistence type="inferred from homology"/>
<dbReference type="PANTHER" id="PTHR30194">
    <property type="entry name" value="CROSSOVER JUNCTION ENDODEOXYRIBONUCLEASE RUVC"/>
    <property type="match status" value="1"/>
</dbReference>
<feature type="active site" evidence="13">
    <location>
        <position position="7"/>
    </location>
</feature>
<comment type="subcellular location">
    <subcellularLocation>
        <location evidence="13">Cytoplasm</location>
    </subcellularLocation>
</comment>
<protein>
    <recommendedName>
        <fullName evidence="13 14">Crossover junction endodeoxyribonuclease RuvC</fullName>
        <ecNumber evidence="13 14">3.1.21.10</ecNumber>
    </recommendedName>
    <alternativeName>
        <fullName evidence="13">Holliday junction nuclease RuvC</fullName>
    </alternativeName>
    <alternativeName>
        <fullName evidence="13">Holliday junction resolvase RuvC</fullName>
    </alternativeName>
</protein>
<comment type="function">
    <text evidence="13">The RuvA-RuvB-RuvC complex processes Holliday junction (HJ) DNA during genetic recombination and DNA repair. Endonuclease that resolves HJ intermediates. Cleaves cruciform DNA by making single-stranded nicks across the HJ at symmetrical positions within the homologous arms, yielding a 5'-phosphate and a 3'-hydroxyl group; requires a central core of homology in the junction. The consensus cleavage sequence is 5'-(A/T)TT(C/G)-3'. Cleavage occurs on the 3'-side of the TT dinucleotide at the point of strand exchange. HJ branch migration catalyzed by RuvA-RuvB allows RuvC to scan DNA until it finds its consensus sequence, where it cleaves and resolves the cruciform DNA.</text>
</comment>
<dbReference type="Proteomes" id="UP000295500">
    <property type="component" value="Unassembled WGS sequence"/>
</dbReference>
<dbReference type="OrthoDB" id="9805499at2"/>
<keyword evidence="4 13" id="KW-0479">Metal-binding</keyword>
<dbReference type="PANTHER" id="PTHR30194:SF3">
    <property type="entry name" value="CROSSOVER JUNCTION ENDODEOXYRIBONUCLEASE RUVC"/>
    <property type="match status" value="1"/>
</dbReference>
<keyword evidence="10 13" id="KW-0233">DNA recombination</keyword>
<feature type="binding site" evidence="13">
    <location>
        <position position="140"/>
    </location>
    <ligand>
        <name>Mg(2+)</name>
        <dbReference type="ChEBI" id="CHEBI:18420"/>
        <label>1</label>
    </ligand>
</feature>
<dbReference type="Pfam" id="PF02075">
    <property type="entry name" value="RuvC"/>
    <property type="match status" value="1"/>
</dbReference>
<dbReference type="NCBIfam" id="TIGR00228">
    <property type="entry name" value="ruvC"/>
    <property type="match status" value="1"/>
</dbReference>
<dbReference type="SUPFAM" id="SSF53098">
    <property type="entry name" value="Ribonuclease H-like"/>
    <property type="match status" value="1"/>
</dbReference>
<evidence type="ECO:0000313" key="15">
    <source>
        <dbReference type="EMBL" id="TDP50812.1"/>
    </source>
</evidence>
<comment type="similarity">
    <text evidence="1 13">Belongs to the RuvC family.</text>
</comment>
<evidence type="ECO:0000256" key="11">
    <source>
        <dbReference type="ARBA" id="ARBA00023204"/>
    </source>
</evidence>
<comment type="caution">
    <text evidence="15">The sequence shown here is derived from an EMBL/GenBank/DDBJ whole genome shotgun (WGS) entry which is preliminary data.</text>
</comment>
<gene>
    <name evidence="13" type="primary">ruvC</name>
    <name evidence="15" type="ORF">EV211_13612</name>
</gene>
<dbReference type="GO" id="GO:0003677">
    <property type="term" value="F:DNA binding"/>
    <property type="evidence" value="ECO:0007669"/>
    <property type="project" value="UniProtKB-KW"/>
</dbReference>
<keyword evidence="2 13" id="KW-0963">Cytoplasm</keyword>
<keyword evidence="5 13" id="KW-0255">Endonuclease</keyword>
<feature type="binding site" evidence="13">
    <location>
        <position position="67"/>
    </location>
    <ligand>
        <name>Mg(2+)</name>
        <dbReference type="ChEBI" id="CHEBI:18420"/>
        <label>2</label>
    </ligand>
</feature>
<dbReference type="FunFam" id="3.30.420.10:FF:000002">
    <property type="entry name" value="Crossover junction endodeoxyribonuclease RuvC"/>
    <property type="match status" value="1"/>
</dbReference>
<evidence type="ECO:0000256" key="8">
    <source>
        <dbReference type="ARBA" id="ARBA00022842"/>
    </source>
</evidence>